<dbReference type="InterPro" id="IPR011990">
    <property type="entry name" value="TPR-like_helical_dom_sf"/>
</dbReference>
<comment type="similarity">
    <text evidence="1">Belongs to the MDM20/NAA25 family.</text>
</comment>
<sequence length="988" mass="110158">MADDFRVMNRFVRPIYDAIDGRQYKTAIKLCLHKKVAHLDIVQVLKAHCLERMGKSEEALEICRNVQKNKPTDETLLNTMYLVFRLCGYEHEMLPTYEYACAHTEPPNEELLMSLFGAYARKGDFLKQQQTALKMFKAFGKIKYMCWAALSMMLQVKHAGAPAKMLGLADRMLVKTMREAKSDDGEALQLLVHILQLQDKHDEALQVFDEFVPFMTDPQPADKKSSGGHCHDDHCSHSHSTKGRMAEGEGAYEEDIELGPMQAIDRLGLEASLSKTISKWERSAGVYKELLEKYNADDWTYLVEYIDVRFKTNSDVSALTTELMAYLTGLTEKDGNSHIRGPWLAKVHVTSKTLQHLRSEKASKDAIAKAETKFTDEIVAYAYRFYTKTCCFTDLKQYLLTICDAEVVSKGANESVVKFFTEMGDKAKVTSEPSKDESGRKDALNHLSRRLLSLKALRFLGVFTSGAYGIKDLEKLVQSLVYEYEANNWLNEGSKGGQREVQCTDDLLLLASHTLIDIYQRESTRRNALLEAASLLEYGLTKSAYNFQMKLVLSRVYGYLAAGEAMLSRHQELDVKHIQLDSLSFLVYDKLLQLCHHGEAHYLSDRIRRLHTSTNGDTPEYITRAYRLGVYSKVLDMTSFLHERMQNSHTLAIARGELLQFSIQEALSGGSSKLSELTSSQAFVDGVADLEKALQRGVDGLSQNQHRDVVVEWTQKSQVPSADSFSADGEPLTECDRSANIDTSFLWLKLQVVVPKILIRIAAGDAKAVDEMKALAAEYKELVSSLGLVSAEGSVKQQAWKWSVELVTLLGQITAVLFGDSAALQPLTEGLLALQQPLTEIRDGISASLTVSSSEQKLFSAYGLSAAALLFRDAGLWSATLLCALLRAWSKKRAKKDDTEGTACASALRTVLKQMQEVLTAVDTHVKALELSAPSDAVFSILPADHADLVAAHRGVLDNITTSHKTLQSHLSEQLRTAATSFRGMLQK</sequence>
<proteinExistence type="inferred from homology"/>
<feature type="compositionally biased region" description="Basic and acidic residues" evidence="2">
    <location>
        <begin position="222"/>
        <end position="236"/>
    </location>
</feature>
<evidence type="ECO:0008006" key="5">
    <source>
        <dbReference type="Google" id="ProtNLM"/>
    </source>
</evidence>
<keyword evidence="4" id="KW-1185">Reference proteome</keyword>
<organism evidence="3 4">
    <name type="scientific">Pythium oligandrum</name>
    <name type="common">Mycoparasitic fungus</name>
    <dbReference type="NCBI Taxonomy" id="41045"/>
    <lineage>
        <taxon>Eukaryota</taxon>
        <taxon>Sar</taxon>
        <taxon>Stramenopiles</taxon>
        <taxon>Oomycota</taxon>
        <taxon>Peronosporomycetes</taxon>
        <taxon>Pythiales</taxon>
        <taxon>Pythiaceae</taxon>
        <taxon>Pythium</taxon>
    </lineage>
</organism>
<protein>
    <recommendedName>
        <fullName evidence="5">N-terminal acetyltransferase B complex subunit NAA25 homolog</fullName>
    </recommendedName>
</protein>
<gene>
    <name evidence="3" type="ORF">Poli38472_001512</name>
</gene>
<dbReference type="Pfam" id="PF09797">
    <property type="entry name" value="NatB_MDM20"/>
    <property type="match status" value="1"/>
</dbReference>
<dbReference type="PANTHER" id="PTHR22767:SF3">
    <property type="entry name" value="N-ALPHA-ACETYLTRANSFERASE 25, NATB AUXILIARY SUBUNIT"/>
    <property type="match status" value="1"/>
</dbReference>
<evidence type="ECO:0000313" key="3">
    <source>
        <dbReference type="EMBL" id="TMW69356.1"/>
    </source>
</evidence>
<dbReference type="GO" id="GO:0031416">
    <property type="term" value="C:NatB complex"/>
    <property type="evidence" value="ECO:0007669"/>
    <property type="project" value="TreeGrafter"/>
</dbReference>
<dbReference type="Gene3D" id="1.25.40.1040">
    <property type="match status" value="1"/>
</dbReference>
<accession>A0A8K1CVG1</accession>
<dbReference type="OrthoDB" id="1874341at2759"/>
<evidence type="ECO:0000256" key="2">
    <source>
        <dbReference type="SAM" id="MobiDB-lite"/>
    </source>
</evidence>
<dbReference type="Proteomes" id="UP000794436">
    <property type="component" value="Unassembled WGS sequence"/>
</dbReference>
<dbReference type="EMBL" id="SPLM01000001">
    <property type="protein sequence ID" value="TMW69356.1"/>
    <property type="molecule type" value="Genomic_DNA"/>
</dbReference>
<evidence type="ECO:0000313" key="4">
    <source>
        <dbReference type="Proteomes" id="UP000794436"/>
    </source>
</evidence>
<feature type="region of interest" description="Disordered" evidence="2">
    <location>
        <begin position="222"/>
        <end position="244"/>
    </location>
</feature>
<dbReference type="SUPFAM" id="SSF48452">
    <property type="entry name" value="TPR-like"/>
    <property type="match status" value="1"/>
</dbReference>
<reference evidence="3" key="1">
    <citation type="submission" date="2019-03" db="EMBL/GenBank/DDBJ databases">
        <title>Long read genome sequence of the mycoparasitic Pythium oligandrum ATCC 38472 isolated from sugarbeet rhizosphere.</title>
        <authorList>
            <person name="Gaulin E."/>
        </authorList>
    </citation>
    <scope>NUCLEOTIDE SEQUENCE</scope>
    <source>
        <strain evidence="3">ATCC 38472_TT</strain>
    </source>
</reference>
<dbReference type="PANTHER" id="PTHR22767">
    <property type="entry name" value="N-TERMINAL ACETYLTRANSFERASE-RELATED"/>
    <property type="match status" value="1"/>
</dbReference>
<evidence type="ECO:0000256" key="1">
    <source>
        <dbReference type="ARBA" id="ARBA00006298"/>
    </source>
</evidence>
<dbReference type="AlphaFoldDB" id="A0A8K1CVG1"/>
<comment type="caution">
    <text evidence="3">The sequence shown here is derived from an EMBL/GenBank/DDBJ whole genome shotgun (WGS) entry which is preliminary data.</text>
</comment>
<name>A0A8K1CVG1_PYTOL</name>
<dbReference type="InterPro" id="IPR019183">
    <property type="entry name" value="NAA25_NatB_aux_su"/>
</dbReference>